<dbReference type="PANTHER" id="PTHR35896">
    <property type="entry name" value="IG-LIKE DOMAIN-CONTAINING PROTEIN"/>
    <property type="match status" value="1"/>
</dbReference>
<feature type="transmembrane region" description="Helical" evidence="2">
    <location>
        <begin position="66"/>
        <end position="86"/>
    </location>
</feature>
<feature type="region of interest" description="Disordered" evidence="1">
    <location>
        <begin position="1"/>
        <end position="28"/>
    </location>
</feature>
<sequence length="254" mass="28548">MASSSRSPQYSKISGAYSPTSSEFLGESVNSEEDEAVLERFQPSLKPGYHYKARSKAVMWIQNGSALLLGVLIAIVILTPLTPAALRATDSQNFVQRQEEVASQSSCGNSTAEAKELGCEYDPSLLNWVKPYCRFDDISDQFVRLPIHELYQDEEMKQPMDLSYILSGEFAHAYDYLEHHKGHCLNAWKTLTEASLQLGPTQQEVLVSSRALSWEHTVHCSEGVIIPNMNSPWRTKPHISFWVGFANCHLLRLP</sequence>
<dbReference type="Proteomes" id="UP000829685">
    <property type="component" value="Unassembled WGS sequence"/>
</dbReference>
<comment type="caution">
    <text evidence="3">The sequence shown here is derived from an EMBL/GenBank/DDBJ whole genome shotgun (WGS) entry which is preliminary data.</text>
</comment>
<accession>A0A9P9WEG7</accession>
<gene>
    <name evidence="3" type="ORF">JX265_010475</name>
</gene>
<evidence type="ECO:0000256" key="1">
    <source>
        <dbReference type="SAM" id="MobiDB-lite"/>
    </source>
</evidence>
<keyword evidence="2" id="KW-0812">Transmembrane</keyword>
<organism evidence="3 4">
    <name type="scientific">Neoarthrinium moseri</name>
    <dbReference type="NCBI Taxonomy" id="1658444"/>
    <lineage>
        <taxon>Eukaryota</taxon>
        <taxon>Fungi</taxon>
        <taxon>Dikarya</taxon>
        <taxon>Ascomycota</taxon>
        <taxon>Pezizomycotina</taxon>
        <taxon>Sordariomycetes</taxon>
        <taxon>Xylariomycetidae</taxon>
        <taxon>Amphisphaeriales</taxon>
        <taxon>Apiosporaceae</taxon>
        <taxon>Neoarthrinium</taxon>
    </lineage>
</organism>
<dbReference type="EMBL" id="JAFIMR010000034">
    <property type="protein sequence ID" value="KAI1859472.1"/>
    <property type="molecule type" value="Genomic_DNA"/>
</dbReference>
<keyword evidence="2" id="KW-1133">Transmembrane helix</keyword>
<reference evidence="3" key="1">
    <citation type="submission" date="2021-03" db="EMBL/GenBank/DDBJ databases">
        <title>Revisited historic fungal species revealed as producer of novel bioactive compounds through whole genome sequencing and comparative genomics.</title>
        <authorList>
            <person name="Vignolle G.A."/>
            <person name="Hochenegger N."/>
            <person name="Mach R.L."/>
            <person name="Mach-Aigner A.R."/>
            <person name="Javad Rahimi M."/>
            <person name="Salim K.A."/>
            <person name="Chan C.M."/>
            <person name="Lim L.B.L."/>
            <person name="Cai F."/>
            <person name="Druzhinina I.S."/>
            <person name="U'Ren J.M."/>
            <person name="Derntl C."/>
        </authorList>
    </citation>
    <scope>NUCLEOTIDE SEQUENCE</scope>
    <source>
        <strain evidence="3">TUCIM 5799</strain>
    </source>
</reference>
<name>A0A9P9WEG7_9PEZI</name>
<proteinExistence type="predicted"/>
<dbReference type="InterPro" id="IPR053008">
    <property type="entry name" value="Phomopsin_biosynth_assoc"/>
</dbReference>
<evidence type="ECO:0000313" key="3">
    <source>
        <dbReference type="EMBL" id="KAI1859472.1"/>
    </source>
</evidence>
<keyword evidence="2" id="KW-0472">Membrane</keyword>
<dbReference type="AlphaFoldDB" id="A0A9P9WEG7"/>
<keyword evidence="4" id="KW-1185">Reference proteome</keyword>
<evidence type="ECO:0000313" key="4">
    <source>
        <dbReference type="Proteomes" id="UP000829685"/>
    </source>
</evidence>
<evidence type="ECO:0000256" key="2">
    <source>
        <dbReference type="SAM" id="Phobius"/>
    </source>
</evidence>
<dbReference type="PANTHER" id="PTHR35896:SF3">
    <property type="entry name" value="MAJOR FACILITATOR SUPERFAMILY TRANSPORTER"/>
    <property type="match status" value="1"/>
</dbReference>
<protein>
    <submittedName>
        <fullName evidence="3">Uncharacterized protein</fullName>
    </submittedName>
</protein>
<feature type="compositionally biased region" description="Polar residues" evidence="1">
    <location>
        <begin position="1"/>
        <end position="23"/>
    </location>
</feature>